<organism evidence="2 3">
    <name type="scientific">Bacillus spongiae</name>
    <dbReference type="NCBI Taxonomy" id="2683610"/>
    <lineage>
        <taxon>Bacteria</taxon>
        <taxon>Bacillati</taxon>
        <taxon>Bacillota</taxon>
        <taxon>Bacilli</taxon>
        <taxon>Bacillales</taxon>
        <taxon>Bacillaceae</taxon>
        <taxon>Bacillus</taxon>
    </lineage>
</organism>
<evidence type="ECO:0008006" key="4">
    <source>
        <dbReference type="Google" id="ProtNLM"/>
    </source>
</evidence>
<reference evidence="2 3" key="1">
    <citation type="journal article" date="2018" name="J. Microbiol.">
        <title>Bacillus spongiae sp. nov., isolated from sponge of Jeju Island.</title>
        <authorList>
            <person name="Lee G.E."/>
            <person name="Im W.T."/>
            <person name="Park J.S."/>
        </authorList>
    </citation>
    <scope>NUCLEOTIDE SEQUENCE [LARGE SCALE GENOMIC DNA]</scope>
    <source>
        <strain evidence="2 3">135PIL107-10</strain>
    </source>
</reference>
<dbReference type="Proteomes" id="UP001312865">
    <property type="component" value="Unassembled WGS sequence"/>
</dbReference>
<comment type="caution">
    <text evidence="2">The sequence shown here is derived from an EMBL/GenBank/DDBJ whole genome shotgun (WGS) entry which is preliminary data.</text>
</comment>
<feature type="transmembrane region" description="Helical" evidence="1">
    <location>
        <begin position="13"/>
        <end position="35"/>
    </location>
</feature>
<dbReference type="EMBL" id="JBBAXC010000012">
    <property type="protein sequence ID" value="MEI5908328.1"/>
    <property type="molecule type" value="Genomic_DNA"/>
</dbReference>
<accession>A0ABU8HG26</accession>
<evidence type="ECO:0000313" key="2">
    <source>
        <dbReference type="EMBL" id="MEI5908328.1"/>
    </source>
</evidence>
<evidence type="ECO:0000313" key="3">
    <source>
        <dbReference type="Proteomes" id="UP001312865"/>
    </source>
</evidence>
<gene>
    <name evidence="2" type="ORF">WAK64_14820</name>
</gene>
<evidence type="ECO:0000256" key="1">
    <source>
        <dbReference type="SAM" id="Phobius"/>
    </source>
</evidence>
<sequence length="45" mass="5153">MYFTTINAFGVPILYPILAVILLLLSTILFIISLFRVMKHKEVLS</sequence>
<proteinExistence type="predicted"/>
<protein>
    <recommendedName>
        <fullName evidence="4">DUF3955 domain-containing protein</fullName>
    </recommendedName>
</protein>
<keyword evidence="3" id="KW-1185">Reference proteome</keyword>
<dbReference type="RefSeq" id="WP_336587773.1">
    <property type="nucleotide sequence ID" value="NZ_JBBAXC010000012.1"/>
</dbReference>
<keyword evidence="1" id="KW-0812">Transmembrane</keyword>
<keyword evidence="1" id="KW-1133">Transmembrane helix</keyword>
<keyword evidence="1" id="KW-0472">Membrane</keyword>
<name>A0ABU8HG26_9BACI</name>